<keyword evidence="3 6" id="KW-0812">Transmembrane</keyword>
<feature type="domain" description="EamA" evidence="7">
    <location>
        <begin position="149"/>
        <end position="273"/>
    </location>
</feature>
<dbReference type="Proteomes" id="UP000001488">
    <property type="component" value="Chromosome"/>
</dbReference>
<feature type="transmembrane region" description="Helical" evidence="6">
    <location>
        <begin position="205"/>
        <end position="224"/>
    </location>
</feature>
<dbReference type="PANTHER" id="PTHR42920:SF5">
    <property type="entry name" value="EAMA DOMAIN-CONTAINING PROTEIN"/>
    <property type="match status" value="1"/>
</dbReference>
<feature type="transmembrane region" description="Helical" evidence="6">
    <location>
        <begin position="231"/>
        <end position="250"/>
    </location>
</feature>
<dbReference type="AlphaFoldDB" id="C5A3A6"/>
<keyword evidence="4 6" id="KW-1133">Transmembrane helix</keyword>
<dbReference type="GO" id="GO:0005886">
    <property type="term" value="C:plasma membrane"/>
    <property type="evidence" value="ECO:0007669"/>
    <property type="project" value="UniProtKB-SubCell"/>
</dbReference>
<dbReference type="EMBL" id="CP001398">
    <property type="protein sequence ID" value="ACS32718.1"/>
    <property type="molecule type" value="Genomic_DNA"/>
</dbReference>
<organism evidence="8 9">
    <name type="scientific">Thermococcus gammatolerans (strain DSM 15229 / JCM 11827 / EJ3)</name>
    <dbReference type="NCBI Taxonomy" id="593117"/>
    <lineage>
        <taxon>Archaea</taxon>
        <taxon>Methanobacteriati</taxon>
        <taxon>Methanobacteriota</taxon>
        <taxon>Thermococci</taxon>
        <taxon>Thermococcales</taxon>
        <taxon>Thermococcaceae</taxon>
        <taxon>Thermococcus</taxon>
    </lineage>
</organism>
<keyword evidence="9" id="KW-1185">Reference proteome</keyword>
<gene>
    <name evidence="8" type="ordered locus">TGAM_0216</name>
</gene>
<dbReference type="KEGG" id="tga:TGAM_0216"/>
<dbReference type="InterPro" id="IPR037185">
    <property type="entry name" value="EmrE-like"/>
</dbReference>
<dbReference type="RefSeq" id="WP_015857838.1">
    <property type="nucleotide sequence ID" value="NC_012804.1"/>
</dbReference>
<evidence type="ECO:0000256" key="3">
    <source>
        <dbReference type="ARBA" id="ARBA00022692"/>
    </source>
</evidence>
<dbReference type="PANTHER" id="PTHR42920">
    <property type="entry name" value="OS03G0707200 PROTEIN-RELATED"/>
    <property type="match status" value="1"/>
</dbReference>
<dbReference type="Pfam" id="PF00892">
    <property type="entry name" value="EamA"/>
    <property type="match status" value="2"/>
</dbReference>
<feature type="transmembrane region" description="Helical" evidence="6">
    <location>
        <begin position="180"/>
        <end position="199"/>
    </location>
</feature>
<dbReference type="Gene3D" id="1.10.3730.20">
    <property type="match status" value="1"/>
</dbReference>
<evidence type="ECO:0000256" key="1">
    <source>
        <dbReference type="ARBA" id="ARBA00004651"/>
    </source>
</evidence>
<dbReference type="PaxDb" id="593117-TGAM_0216"/>
<evidence type="ECO:0000313" key="8">
    <source>
        <dbReference type="EMBL" id="ACS32718.1"/>
    </source>
</evidence>
<feature type="transmembrane region" description="Helical" evidence="6">
    <location>
        <begin position="147"/>
        <end position="168"/>
    </location>
</feature>
<feature type="domain" description="EamA" evidence="7">
    <location>
        <begin position="7"/>
        <end position="139"/>
    </location>
</feature>
<sequence>MDRETEGTLLALIVLILLGLEPVVIKANPVNPFAFASLSALIASLILWPVILLSGRAREIREKPAELRRAFLTGLFATAIAYSLFSYGTRLSTAINSAILTRFEVFYSFLISWLLLRERITGRAVASALALIAGVFLVVAQGKRLEILRGDVLLLLTPLFWQLGHAIAKRTDYNPLTIATLRNTFGGLLLLIPAVATGFAFTKLALAEGLIIALTQSLWYLAIARINLSKATAILTPAPALTALVSIALLGERVTLYHLAGLALITLGTLAISREEGGVRE</sequence>
<dbReference type="PATRIC" id="fig|593117.10.peg.218"/>
<dbReference type="InterPro" id="IPR051258">
    <property type="entry name" value="Diverse_Substrate_Transporter"/>
</dbReference>
<evidence type="ECO:0000259" key="7">
    <source>
        <dbReference type="Pfam" id="PF00892"/>
    </source>
</evidence>
<name>C5A3A6_THEGJ</name>
<evidence type="ECO:0000313" key="9">
    <source>
        <dbReference type="Proteomes" id="UP000001488"/>
    </source>
</evidence>
<evidence type="ECO:0000256" key="4">
    <source>
        <dbReference type="ARBA" id="ARBA00022989"/>
    </source>
</evidence>
<evidence type="ECO:0000256" key="6">
    <source>
        <dbReference type="SAM" id="Phobius"/>
    </source>
</evidence>
<keyword evidence="2" id="KW-1003">Cell membrane</keyword>
<feature type="transmembrane region" description="Helical" evidence="6">
    <location>
        <begin position="67"/>
        <end position="88"/>
    </location>
</feature>
<evidence type="ECO:0000256" key="2">
    <source>
        <dbReference type="ARBA" id="ARBA00022475"/>
    </source>
</evidence>
<dbReference type="HOGENOM" id="CLU_1084240_0_0_2"/>
<dbReference type="eggNOG" id="arCOG00278">
    <property type="taxonomic scope" value="Archaea"/>
</dbReference>
<dbReference type="OrthoDB" id="86099at2157"/>
<feature type="transmembrane region" description="Helical" evidence="6">
    <location>
        <begin position="256"/>
        <end position="273"/>
    </location>
</feature>
<accession>C5A3A6</accession>
<dbReference type="SUPFAM" id="SSF103481">
    <property type="entry name" value="Multidrug resistance efflux transporter EmrE"/>
    <property type="match status" value="2"/>
</dbReference>
<evidence type="ECO:0000256" key="5">
    <source>
        <dbReference type="ARBA" id="ARBA00023136"/>
    </source>
</evidence>
<dbReference type="STRING" id="593117.TGAM_0216"/>
<keyword evidence="5 6" id="KW-0472">Membrane</keyword>
<feature type="transmembrane region" description="Helical" evidence="6">
    <location>
        <begin position="123"/>
        <end position="141"/>
    </location>
</feature>
<comment type="subcellular location">
    <subcellularLocation>
        <location evidence="1">Cell membrane</location>
        <topology evidence="1">Multi-pass membrane protein</topology>
    </subcellularLocation>
</comment>
<protein>
    <submittedName>
        <fullName evidence="8">Transcription regulatory membrane protein, HTH-AraC family</fullName>
    </submittedName>
</protein>
<proteinExistence type="predicted"/>
<dbReference type="GeneID" id="7988791"/>
<feature type="transmembrane region" description="Helical" evidence="6">
    <location>
        <begin position="32"/>
        <end position="55"/>
    </location>
</feature>
<reference evidence="8 9" key="1">
    <citation type="journal article" date="2007" name="Genome Biol.">
        <title>Genome analysis and genome-wide proteomics of Thermococcus gammatolerans, the most radioresistant organism known amongst the Archaea.</title>
        <authorList>
            <person name="Zivanovic Y."/>
            <person name="Armengaud J."/>
            <person name="Lagorce A."/>
            <person name="Leplat C."/>
            <person name="Guerin P."/>
            <person name="Dutertre M."/>
            <person name="Anthouard V."/>
            <person name="Forterre P."/>
            <person name="Wincker P."/>
            <person name="Confalonieri F."/>
        </authorList>
    </citation>
    <scope>NUCLEOTIDE SEQUENCE [LARGE SCALE GENOMIC DNA]</scope>
    <source>
        <strain evidence="9">DSM 15229 / JCM 11827 / EJ3</strain>
    </source>
</reference>
<feature type="transmembrane region" description="Helical" evidence="6">
    <location>
        <begin position="94"/>
        <end position="116"/>
    </location>
</feature>
<dbReference type="InterPro" id="IPR000620">
    <property type="entry name" value="EamA_dom"/>
</dbReference>